<evidence type="ECO:0000259" key="2">
    <source>
        <dbReference type="Pfam" id="PF17948"/>
    </source>
</evidence>
<keyword evidence="4" id="KW-1185">Reference proteome</keyword>
<accession>A0A1B7JZG5</accession>
<feature type="region of interest" description="Disordered" evidence="1">
    <location>
        <begin position="146"/>
        <end position="231"/>
    </location>
</feature>
<dbReference type="EMBL" id="LXEU01000044">
    <property type="protein sequence ID" value="OAT53255.1"/>
    <property type="molecule type" value="Genomic_DNA"/>
</dbReference>
<comment type="caution">
    <text evidence="3">The sequence shown here is derived from an EMBL/GenBank/DDBJ whole genome shotgun (WGS) entry which is preliminary data.</text>
</comment>
<reference evidence="3 4" key="1">
    <citation type="submission" date="2016-04" db="EMBL/GenBank/DDBJ databases">
        <title>ATOL: Assembling a taxonomically balanced genome-scale reconstruction of the evolutionary history of the Enterobacteriaceae.</title>
        <authorList>
            <person name="Plunkett G.III."/>
            <person name="Neeno-Eckwall E.C."/>
            <person name="Glasner J.D."/>
            <person name="Perna N.T."/>
        </authorList>
    </citation>
    <scope>NUCLEOTIDE SEQUENCE [LARGE SCALE GENOMIC DNA]</scope>
    <source>
        <strain evidence="3 4">ATCC 51603</strain>
    </source>
</reference>
<evidence type="ECO:0000313" key="3">
    <source>
        <dbReference type="EMBL" id="OAT53255.1"/>
    </source>
</evidence>
<dbReference type="AlphaFoldDB" id="A0A1B7JZG5"/>
<feature type="region of interest" description="Disordered" evidence="1">
    <location>
        <begin position="311"/>
        <end position="334"/>
    </location>
</feature>
<protein>
    <submittedName>
        <fullName evidence="3">Primosomal protein I</fullName>
    </submittedName>
</protein>
<name>A0A1B7JZG5_9ENTR</name>
<sequence length="334" mass="37031">MTGLEKAKAAVLEHQRLSGANVETNAKSVCPHIHVFTSGSSVHWNNLIAFIYQEDAMAGDWIKMRAELHTHPKIVRMSSALKADRLRVVGGLHSAWCLFDVHSTDGLLHGYTPETLDDLIGFPGFARAMIAVGWLEEEGENLVMPRFDAHNGQSAKRRAQDADRKKKSRKMSACDADKKRTREEKRREDIKDINPEREGACARAAGDPSGESGLPPISPQTPPGEGSDDGLNFGPLGKFPITDDWMPSTDFVGKARLWGKNLGTDPGYTPEELQQFRDYWAPDGKVKHQQAWEQTFANSLLQTRSLIQRANPSAARDVNRIPIPDNTIPDGFRG</sequence>
<evidence type="ECO:0000313" key="4">
    <source>
        <dbReference type="Proteomes" id="UP000078386"/>
    </source>
</evidence>
<evidence type="ECO:0000256" key="1">
    <source>
        <dbReference type="SAM" id="MobiDB-lite"/>
    </source>
</evidence>
<dbReference type="Proteomes" id="UP000078386">
    <property type="component" value="Unassembled WGS sequence"/>
</dbReference>
<dbReference type="PATRIC" id="fig|1354264.4.peg.2185"/>
<gene>
    <name evidence="3" type="ORF">M989_02105</name>
</gene>
<proteinExistence type="predicted"/>
<dbReference type="Gene3D" id="1.10.8.1180">
    <property type="match status" value="1"/>
</dbReference>
<feature type="domain" description="DnaT DNA-binding" evidence="2">
    <location>
        <begin position="239"/>
        <end position="305"/>
    </location>
</feature>
<dbReference type="InterPro" id="IPR040480">
    <property type="entry name" value="DnaT_DNA_bind"/>
</dbReference>
<organism evidence="3 4">
    <name type="scientific">Kluyvera georgiana ATCC 51603</name>
    <dbReference type="NCBI Taxonomy" id="1354264"/>
    <lineage>
        <taxon>Bacteria</taxon>
        <taxon>Pseudomonadati</taxon>
        <taxon>Pseudomonadota</taxon>
        <taxon>Gammaproteobacteria</taxon>
        <taxon>Enterobacterales</taxon>
        <taxon>Enterobacteriaceae</taxon>
        <taxon>Kluyvera</taxon>
    </lineage>
</organism>
<feature type="compositionally biased region" description="Basic and acidic residues" evidence="1">
    <location>
        <begin position="175"/>
        <end position="200"/>
    </location>
</feature>
<dbReference type="Pfam" id="PF17948">
    <property type="entry name" value="DnaT"/>
    <property type="match status" value="1"/>
</dbReference>